<dbReference type="Proteomes" id="UP001320154">
    <property type="component" value="Unassembled WGS sequence"/>
</dbReference>
<gene>
    <name evidence="2" type="ORF">HOP60_08220</name>
</gene>
<protein>
    <submittedName>
        <fullName evidence="2">Uncharacterized protein</fullName>
    </submittedName>
</protein>
<keyword evidence="1" id="KW-0472">Membrane</keyword>
<keyword evidence="3" id="KW-1185">Reference proteome</keyword>
<keyword evidence="1" id="KW-0812">Transmembrane</keyword>
<organism evidence="2 3">
    <name type="scientific">Billgrantia desiderata</name>
    <dbReference type="NCBI Taxonomy" id="52021"/>
    <lineage>
        <taxon>Bacteria</taxon>
        <taxon>Pseudomonadati</taxon>
        <taxon>Pseudomonadota</taxon>
        <taxon>Gammaproteobacteria</taxon>
        <taxon>Oceanospirillales</taxon>
        <taxon>Halomonadaceae</taxon>
        <taxon>Billgrantia</taxon>
    </lineage>
</organism>
<dbReference type="RefSeq" id="WP_234246736.1">
    <property type="nucleotide sequence ID" value="NZ_JABFTQ010000004.1"/>
</dbReference>
<accession>A0ABS9B3Q3</accession>
<feature type="transmembrane region" description="Helical" evidence="1">
    <location>
        <begin position="364"/>
        <end position="384"/>
    </location>
</feature>
<feature type="transmembrane region" description="Helical" evidence="1">
    <location>
        <begin position="293"/>
        <end position="316"/>
    </location>
</feature>
<dbReference type="EMBL" id="JABFTQ010000004">
    <property type="protein sequence ID" value="MCE8046717.1"/>
    <property type="molecule type" value="Genomic_DNA"/>
</dbReference>
<name>A0ABS9B3Q3_9GAMM</name>
<evidence type="ECO:0000256" key="1">
    <source>
        <dbReference type="SAM" id="Phobius"/>
    </source>
</evidence>
<reference evidence="2 3" key="1">
    <citation type="journal article" date="2021" name="Front. Microbiol.">
        <title>Aerobic Denitrification and Heterotrophic Sulfur Oxidation in the Genus Halomonas Revealed by Six Novel Species Characterizations and Genome-Based Analysis.</title>
        <authorList>
            <person name="Wang L."/>
            <person name="Shao Z."/>
        </authorList>
    </citation>
    <scope>NUCLEOTIDE SEQUENCE [LARGE SCALE GENOMIC DNA]</scope>
    <source>
        <strain evidence="2 3">MCCC 1A05748</strain>
    </source>
</reference>
<keyword evidence="1" id="KW-1133">Transmembrane helix</keyword>
<sequence length="412" mass="46702">MMTNDDVWGKLVSLLMGASNLQGNHSVTATIDVRDQNTLDSVLACLSNEEAKFEITSGEDASNLSVGSSINIRCYPRIKWGRITNDLDSLLNTPKARIKEPRRYVLLYPEFTTMSDTVAHDSDLSKYRKVIEVISIFKEAAAFLNEDDQCLVFIDSGRFDIPVSYSVTDLGKVDLSDLEKLVKFLPEDAHRKQCQAIMAEAIISLTKSQPESKRFKYLLEHLPDLLKCYEDGYQLFASGFSYEKIKDQVEAARIEYTGKIHKVLSDIQNQLLGIPVATIIVATQMKQAADIGYSFWINSAVLLGCWIFSVLMIFLIHNQFHTLNVINEEVRRQKNQMEAEFALIKSSFESVFFYLFKRIRTQRIVLWVLGVFLVSALVVSHVIYFKLTPLAAEVWISFVELIYGLAGSTNSQ</sequence>
<proteinExistence type="predicted"/>
<evidence type="ECO:0000313" key="3">
    <source>
        <dbReference type="Proteomes" id="UP001320154"/>
    </source>
</evidence>
<evidence type="ECO:0000313" key="2">
    <source>
        <dbReference type="EMBL" id="MCE8046717.1"/>
    </source>
</evidence>
<comment type="caution">
    <text evidence="2">The sequence shown here is derived from an EMBL/GenBank/DDBJ whole genome shotgun (WGS) entry which is preliminary data.</text>
</comment>